<accession>A0AA38IMP5</accession>
<reference evidence="4" key="1">
    <citation type="journal article" date="2023" name="G3 (Bethesda)">
        <title>Whole genome assemblies of Zophobas morio and Tenebrio molitor.</title>
        <authorList>
            <person name="Kaur S."/>
            <person name="Stinson S.A."/>
            <person name="diCenzo G.C."/>
        </authorList>
    </citation>
    <scope>NUCLEOTIDE SEQUENCE</scope>
    <source>
        <strain evidence="4">QUZm001</strain>
    </source>
</reference>
<evidence type="ECO:0000256" key="1">
    <source>
        <dbReference type="ARBA" id="ARBA00023157"/>
    </source>
</evidence>
<comment type="caution">
    <text evidence="4">The sequence shown here is derived from an EMBL/GenBank/DDBJ whole genome shotgun (WGS) entry which is preliminary data.</text>
</comment>
<dbReference type="PANTHER" id="PTHR11177">
    <property type="entry name" value="CHITINASE"/>
    <property type="match status" value="1"/>
</dbReference>
<dbReference type="GO" id="GO:0005975">
    <property type="term" value="P:carbohydrate metabolic process"/>
    <property type="evidence" value="ECO:0007669"/>
    <property type="project" value="InterPro"/>
</dbReference>
<protein>
    <recommendedName>
        <fullName evidence="3">GH18 domain-containing protein</fullName>
    </recommendedName>
</protein>
<feature type="chain" id="PRO_5041346928" description="GH18 domain-containing protein" evidence="2">
    <location>
        <begin position="22"/>
        <end position="370"/>
    </location>
</feature>
<evidence type="ECO:0000259" key="3">
    <source>
        <dbReference type="PROSITE" id="PS51910"/>
    </source>
</evidence>
<keyword evidence="2" id="KW-0732">Signal</keyword>
<dbReference type="SUPFAM" id="SSF51445">
    <property type="entry name" value="(Trans)glycosidases"/>
    <property type="match status" value="1"/>
</dbReference>
<dbReference type="AlphaFoldDB" id="A0AA38IMP5"/>
<dbReference type="InterPro" id="IPR050314">
    <property type="entry name" value="Glycosyl_Hydrlase_18"/>
</dbReference>
<dbReference type="GO" id="GO:0008061">
    <property type="term" value="F:chitin binding"/>
    <property type="evidence" value="ECO:0007669"/>
    <property type="project" value="InterPro"/>
</dbReference>
<sequence length="370" mass="40811">MITKICTVLLILIFSLKSASTATDKVICYYKSWTREDVFTPDDIDISICTHVNFAFLRLNEDGNFRFDSGGGDESVLEKFGVLKSKNPDVKLLITVGGWIEDSIAFSHVAADDHKKANLATTLVHYMENYGLDGIDIDWVYPGKNGGTADDKENLVDMVSVIRKALDDNGGGIITVAVSSDPDPDSYNVGELSKIVDTLNVMTYDFHGFADDTKTGENSPLYASSTDTDWEKNNANCDAAINNWLNSGADPTKLILGLGFYGHIFQLVDSSQHVVGSPAKGAQEDYTSYNEICPLSDGWTDDWDEEQQVPYKYSEEQWIGYDNAESIGLKVQYAKSRNLGGVMMWAVNDDDHDALCGDKNVLLQAIKNNL</sequence>
<dbReference type="FunFam" id="3.10.50.10:FF:000001">
    <property type="entry name" value="Chitinase 3-like 1"/>
    <property type="match status" value="1"/>
</dbReference>
<dbReference type="Pfam" id="PF00704">
    <property type="entry name" value="Glyco_hydro_18"/>
    <property type="match status" value="1"/>
</dbReference>
<dbReference type="InterPro" id="IPR001223">
    <property type="entry name" value="Glyco_hydro18_cat"/>
</dbReference>
<organism evidence="4 5">
    <name type="scientific">Zophobas morio</name>
    <dbReference type="NCBI Taxonomy" id="2755281"/>
    <lineage>
        <taxon>Eukaryota</taxon>
        <taxon>Metazoa</taxon>
        <taxon>Ecdysozoa</taxon>
        <taxon>Arthropoda</taxon>
        <taxon>Hexapoda</taxon>
        <taxon>Insecta</taxon>
        <taxon>Pterygota</taxon>
        <taxon>Neoptera</taxon>
        <taxon>Endopterygota</taxon>
        <taxon>Coleoptera</taxon>
        <taxon>Polyphaga</taxon>
        <taxon>Cucujiformia</taxon>
        <taxon>Tenebrionidae</taxon>
        <taxon>Zophobas</taxon>
    </lineage>
</organism>
<dbReference type="GO" id="GO:0005576">
    <property type="term" value="C:extracellular region"/>
    <property type="evidence" value="ECO:0007669"/>
    <property type="project" value="TreeGrafter"/>
</dbReference>
<dbReference type="InterPro" id="IPR017853">
    <property type="entry name" value="GH"/>
</dbReference>
<dbReference type="Gene3D" id="3.10.50.10">
    <property type="match status" value="1"/>
</dbReference>
<dbReference type="EMBL" id="JALNTZ010000004">
    <property type="protein sequence ID" value="KAJ3656741.1"/>
    <property type="molecule type" value="Genomic_DNA"/>
</dbReference>
<keyword evidence="1" id="KW-1015">Disulfide bond</keyword>
<dbReference type="InterPro" id="IPR029070">
    <property type="entry name" value="Chitinase_insertion_sf"/>
</dbReference>
<dbReference type="GO" id="GO:0004568">
    <property type="term" value="F:chitinase activity"/>
    <property type="evidence" value="ECO:0007669"/>
    <property type="project" value="TreeGrafter"/>
</dbReference>
<dbReference type="SUPFAM" id="SSF54556">
    <property type="entry name" value="Chitinase insertion domain"/>
    <property type="match status" value="1"/>
</dbReference>
<feature type="domain" description="GH18" evidence="3">
    <location>
        <begin position="24"/>
        <end position="370"/>
    </location>
</feature>
<name>A0AA38IMP5_9CUCU</name>
<dbReference type="SMART" id="SM00636">
    <property type="entry name" value="Glyco_18"/>
    <property type="match status" value="1"/>
</dbReference>
<dbReference type="PROSITE" id="PS51910">
    <property type="entry name" value="GH18_2"/>
    <property type="match status" value="1"/>
</dbReference>
<dbReference type="PANTHER" id="PTHR11177:SF360">
    <property type="entry name" value="CHITINASE 4-RELATED"/>
    <property type="match status" value="1"/>
</dbReference>
<proteinExistence type="predicted"/>
<dbReference type="Gene3D" id="3.20.20.80">
    <property type="entry name" value="Glycosidases"/>
    <property type="match status" value="1"/>
</dbReference>
<dbReference type="Proteomes" id="UP001168821">
    <property type="component" value="Unassembled WGS sequence"/>
</dbReference>
<evidence type="ECO:0000256" key="2">
    <source>
        <dbReference type="SAM" id="SignalP"/>
    </source>
</evidence>
<feature type="signal peptide" evidence="2">
    <location>
        <begin position="1"/>
        <end position="21"/>
    </location>
</feature>
<gene>
    <name evidence="4" type="ORF">Zmor_015791</name>
</gene>
<dbReference type="InterPro" id="IPR011583">
    <property type="entry name" value="Chitinase_II/V-like_cat"/>
</dbReference>
<evidence type="ECO:0000313" key="4">
    <source>
        <dbReference type="EMBL" id="KAJ3656741.1"/>
    </source>
</evidence>
<dbReference type="GO" id="GO:0006032">
    <property type="term" value="P:chitin catabolic process"/>
    <property type="evidence" value="ECO:0007669"/>
    <property type="project" value="TreeGrafter"/>
</dbReference>
<evidence type="ECO:0000313" key="5">
    <source>
        <dbReference type="Proteomes" id="UP001168821"/>
    </source>
</evidence>
<keyword evidence="5" id="KW-1185">Reference proteome</keyword>